<evidence type="ECO:0000313" key="2">
    <source>
        <dbReference type="Proteomes" id="UP000530234"/>
    </source>
</evidence>
<evidence type="ECO:0000313" key="1">
    <source>
        <dbReference type="EMBL" id="MBB0228570.1"/>
    </source>
</evidence>
<organism evidence="1 2">
    <name type="scientific">Streptomyces calidiresistens</name>
    <dbReference type="NCBI Taxonomy" id="1485586"/>
    <lineage>
        <taxon>Bacteria</taxon>
        <taxon>Bacillati</taxon>
        <taxon>Actinomycetota</taxon>
        <taxon>Actinomycetes</taxon>
        <taxon>Kitasatosporales</taxon>
        <taxon>Streptomycetaceae</taxon>
        <taxon>Streptomyces</taxon>
    </lineage>
</organism>
<keyword evidence="2" id="KW-1185">Reference proteome</keyword>
<accession>A0A7W3T0C1</accession>
<dbReference type="Proteomes" id="UP000530234">
    <property type="component" value="Unassembled WGS sequence"/>
</dbReference>
<proteinExistence type="predicted"/>
<gene>
    <name evidence="1" type="ORF">FOE67_03355</name>
</gene>
<protein>
    <submittedName>
        <fullName evidence="1">Uncharacterized protein</fullName>
    </submittedName>
</protein>
<dbReference type="AlphaFoldDB" id="A0A7W3T0C1"/>
<reference evidence="2" key="1">
    <citation type="submission" date="2019-10" db="EMBL/GenBank/DDBJ databases">
        <title>Streptomyces sp. nov., a novel actinobacterium isolated from alkaline environment.</title>
        <authorList>
            <person name="Golinska P."/>
        </authorList>
    </citation>
    <scope>NUCLEOTIDE SEQUENCE [LARGE SCALE GENOMIC DNA]</scope>
    <source>
        <strain evidence="2">DSM 42108</strain>
    </source>
</reference>
<dbReference type="RefSeq" id="WP_182660235.1">
    <property type="nucleotide sequence ID" value="NZ_VKHS01000034.1"/>
</dbReference>
<sequence length="55" mass="5750">MSLRRAIRKFLARRIGEARRHLAAFLLAAALIVLAISLVGLPLAGLATGAPSMPG</sequence>
<name>A0A7W3T0C1_9ACTN</name>
<dbReference type="EMBL" id="VKHS01000034">
    <property type="protein sequence ID" value="MBB0228570.1"/>
    <property type="molecule type" value="Genomic_DNA"/>
</dbReference>
<comment type="caution">
    <text evidence="1">The sequence shown here is derived from an EMBL/GenBank/DDBJ whole genome shotgun (WGS) entry which is preliminary data.</text>
</comment>